<dbReference type="Proteomes" id="UP000026960">
    <property type="component" value="Chromosome 6"/>
</dbReference>
<dbReference type="AlphaFoldDB" id="A0A0D3GE11"/>
<protein>
    <submittedName>
        <fullName evidence="2">Uncharacterized protein</fullName>
    </submittedName>
</protein>
<dbReference type="Gramene" id="OBART06G06780.1">
    <property type="protein sequence ID" value="OBART06G06780.1"/>
    <property type="gene ID" value="OBART06G06780"/>
</dbReference>
<dbReference type="HOGENOM" id="CLU_106907_0_0_1"/>
<reference evidence="2" key="1">
    <citation type="journal article" date="2009" name="Rice">
        <title>De Novo Next Generation Sequencing of Plant Genomes.</title>
        <authorList>
            <person name="Rounsley S."/>
            <person name="Marri P.R."/>
            <person name="Yu Y."/>
            <person name="He R."/>
            <person name="Sisneros N."/>
            <person name="Goicoechea J.L."/>
            <person name="Lee S.J."/>
            <person name="Angelova A."/>
            <person name="Kudrna D."/>
            <person name="Luo M."/>
            <person name="Affourtit J."/>
            <person name="Desany B."/>
            <person name="Knight J."/>
            <person name="Niazi F."/>
            <person name="Egholm M."/>
            <person name="Wing R.A."/>
        </authorList>
    </citation>
    <scope>NUCLEOTIDE SEQUENCE [LARGE SCALE GENOMIC DNA]</scope>
    <source>
        <strain evidence="2">cv. IRGC 105608</strain>
    </source>
</reference>
<proteinExistence type="predicted"/>
<dbReference type="EnsemblPlants" id="OBART06G06780.1">
    <property type="protein sequence ID" value="OBART06G06780.1"/>
    <property type="gene ID" value="OBART06G06780"/>
</dbReference>
<dbReference type="PaxDb" id="65489-OBART06G06780.1"/>
<evidence type="ECO:0000313" key="2">
    <source>
        <dbReference type="EnsemblPlants" id="OBART06G06780.1"/>
    </source>
</evidence>
<evidence type="ECO:0000256" key="1">
    <source>
        <dbReference type="SAM" id="MobiDB-lite"/>
    </source>
</evidence>
<accession>A0A0D3GE11</accession>
<organism evidence="2">
    <name type="scientific">Oryza barthii</name>
    <dbReference type="NCBI Taxonomy" id="65489"/>
    <lineage>
        <taxon>Eukaryota</taxon>
        <taxon>Viridiplantae</taxon>
        <taxon>Streptophyta</taxon>
        <taxon>Embryophyta</taxon>
        <taxon>Tracheophyta</taxon>
        <taxon>Spermatophyta</taxon>
        <taxon>Magnoliopsida</taxon>
        <taxon>Liliopsida</taxon>
        <taxon>Poales</taxon>
        <taxon>Poaceae</taxon>
        <taxon>BOP clade</taxon>
        <taxon>Oryzoideae</taxon>
        <taxon>Oryzeae</taxon>
        <taxon>Oryzinae</taxon>
        <taxon>Oryza</taxon>
    </lineage>
</organism>
<name>A0A0D3GE11_9ORYZ</name>
<feature type="region of interest" description="Disordered" evidence="1">
    <location>
        <begin position="18"/>
        <end position="39"/>
    </location>
</feature>
<evidence type="ECO:0000313" key="3">
    <source>
        <dbReference type="Proteomes" id="UP000026960"/>
    </source>
</evidence>
<keyword evidence="3" id="KW-1185">Reference proteome</keyword>
<reference evidence="2" key="2">
    <citation type="submission" date="2015-03" db="UniProtKB">
        <authorList>
            <consortium name="EnsemblPlants"/>
        </authorList>
    </citation>
    <scope>IDENTIFICATION</scope>
</reference>
<sequence>MAHPPRRRHTAVALTHVEGDTSAHTAGSPPCTTERGRGVRARRPPLAPHFTPLSLPRLLFFPLFSCPRRLFSSVVVGPSMVVRPQSSAIVATSIQSIISTVCELELEMRCFPISCESFGPCESQLPKVNERIRLHRQPADTQTMLIYHPSFQVQVNIHDFDKQSATFISSATGAITISYIMRICTMCFVQRDRDLGDY</sequence>